<dbReference type="AlphaFoldDB" id="A2DV30"/>
<dbReference type="Proteomes" id="UP000001542">
    <property type="component" value="Unassembled WGS sequence"/>
</dbReference>
<dbReference type="GO" id="GO:0006120">
    <property type="term" value="P:mitochondrial electron transport, NADH to ubiquinone"/>
    <property type="evidence" value="ECO:0000318"/>
    <property type="project" value="GO_Central"/>
</dbReference>
<evidence type="ECO:0000256" key="2">
    <source>
        <dbReference type="ARBA" id="ARBA00001966"/>
    </source>
</evidence>
<dbReference type="GO" id="GO:0046872">
    <property type="term" value="F:metal ion binding"/>
    <property type="evidence" value="ECO:0007669"/>
    <property type="project" value="UniProtKB-KW"/>
</dbReference>
<dbReference type="GO" id="GO:0045271">
    <property type="term" value="C:respiratory chain complex I"/>
    <property type="evidence" value="ECO:0000318"/>
    <property type="project" value="GO_Central"/>
</dbReference>
<dbReference type="VEuPathDB" id="TrichDB:TVAGG3_0940790"/>
<dbReference type="InterPro" id="IPR050837">
    <property type="entry name" value="ComplexI_51kDa_subunit"/>
</dbReference>
<sequence>MTVTTRPAYMLNKRDRIFTNINGVDESDLQSCMKRGDWNDTQKIIANGKKYILDEVRKSELRGRSGAGLLTYKKWEEILTSKQLPHYLCINGNESEPGTCKDRQILQNEPQKIIEGAFLASYALDVHRCYVYVRGHYTKEAKRLQLAIDEAKKANLIGKNNKFGWDFEINVHPGAGAYVCGEQTGLMTSLEGNPGTPRQKPPQPFEKGLFQCPTVVDNVETISTISSICRRGGKWFSSLGIPGSRGPKIYQISGHVNRPCIVEETLGMSLKELIDVHGSGVRGGWDNLQCIIPGGTSCPPITKEQAKNAILGFDEMSKIGSGLGTGSLVVIDNTADIVEVYRRIANFYKDECCGQCKQCVEGTETMAEIFDKIARGKGTKDDVKHLEEVAFGMKKYICSFSVGASDPIRGFLKVFKNKLLERCIH</sequence>
<evidence type="ECO:0000256" key="3">
    <source>
        <dbReference type="ARBA" id="ARBA00007523"/>
    </source>
</evidence>
<dbReference type="FunFam" id="3.40.50.11540:FF:000001">
    <property type="entry name" value="NADH dehydrogenase [ubiquinone] flavoprotein 1, mitochondrial"/>
    <property type="match status" value="1"/>
</dbReference>
<dbReference type="OrthoDB" id="42889at2759"/>
<keyword evidence="6" id="KW-0288">FMN</keyword>
<dbReference type="InterPro" id="IPR019575">
    <property type="entry name" value="Nuop51_4Fe4S-bd"/>
</dbReference>
<dbReference type="EMBL" id="DS113251">
    <property type="protein sequence ID" value="EAY15757.1"/>
    <property type="molecule type" value="Genomic_DNA"/>
</dbReference>
<dbReference type="Gene3D" id="3.10.20.600">
    <property type="match status" value="1"/>
</dbReference>
<reference evidence="11" key="2">
    <citation type="journal article" date="2007" name="Science">
        <title>Draft genome sequence of the sexually transmitted pathogen Trichomonas vaginalis.</title>
        <authorList>
            <person name="Carlton J.M."/>
            <person name="Hirt R.P."/>
            <person name="Silva J.C."/>
            <person name="Delcher A.L."/>
            <person name="Schatz M."/>
            <person name="Zhao Q."/>
            <person name="Wortman J.R."/>
            <person name="Bidwell S.L."/>
            <person name="Alsmark U.C.M."/>
            <person name="Besteiro S."/>
            <person name="Sicheritz-Ponten T."/>
            <person name="Noel C.J."/>
            <person name="Dacks J.B."/>
            <person name="Foster P.G."/>
            <person name="Simillion C."/>
            <person name="Van de Peer Y."/>
            <person name="Miranda-Saavedra D."/>
            <person name="Barton G.J."/>
            <person name="Westrop G.D."/>
            <person name="Mueller S."/>
            <person name="Dessi D."/>
            <person name="Fiori P.L."/>
            <person name="Ren Q."/>
            <person name="Paulsen I."/>
            <person name="Zhang H."/>
            <person name="Bastida-Corcuera F.D."/>
            <person name="Simoes-Barbosa A."/>
            <person name="Brown M.T."/>
            <person name="Hayes R.D."/>
            <person name="Mukherjee M."/>
            <person name="Okumura C.Y."/>
            <person name="Schneider R."/>
            <person name="Smith A.J."/>
            <person name="Vanacova S."/>
            <person name="Villalvazo M."/>
            <person name="Haas B.J."/>
            <person name="Pertea M."/>
            <person name="Feldblyum T.V."/>
            <person name="Utterback T.R."/>
            <person name="Shu C.L."/>
            <person name="Osoegawa K."/>
            <person name="de Jong P.J."/>
            <person name="Hrdy I."/>
            <person name="Horvathova L."/>
            <person name="Zubacova Z."/>
            <person name="Dolezal P."/>
            <person name="Malik S.B."/>
            <person name="Logsdon J.M. Jr."/>
            <person name="Henze K."/>
            <person name="Gupta A."/>
            <person name="Wang C.C."/>
            <person name="Dunne R.L."/>
            <person name="Upcroft J.A."/>
            <person name="Upcroft P."/>
            <person name="White O."/>
            <person name="Salzberg S.L."/>
            <person name="Tang P."/>
            <person name="Chiu C.-H."/>
            <person name="Lee Y.-S."/>
            <person name="Embley T.M."/>
            <person name="Coombs G.H."/>
            <person name="Mottram J.C."/>
            <person name="Tachezy J."/>
            <person name="Fraser-Liggett C.M."/>
            <person name="Johnson P.J."/>
        </authorList>
    </citation>
    <scope>NUCLEOTIDE SEQUENCE [LARGE SCALE GENOMIC DNA]</scope>
    <source>
        <strain evidence="11">G3</strain>
    </source>
</reference>
<dbReference type="Pfam" id="PF10589">
    <property type="entry name" value="NADH_4Fe-4S"/>
    <property type="match status" value="1"/>
</dbReference>
<dbReference type="VEuPathDB" id="TrichDB:TVAG_188080"/>
<dbReference type="KEGG" id="tva:4773764"/>
<dbReference type="PANTHER" id="PTHR11780:SF10">
    <property type="entry name" value="NADH DEHYDROGENASE [UBIQUINONE] FLAVOPROTEIN 1, MITOCHONDRIAL"/>
    <property type="match status" value="1"/>
</dbReference>
<evidence type="ECO:0000256" key="8">
    <source>
        <dbReference type="ARBA" id="ARBA00023004"/>
    </source>
</evidence>
<dbReference type="InterPro" id="IPR037207">
    <property type="entry name" value="Nuop51_4Fe4S-bd_sf"/>
</dbReference>
<evidence type="ECO:0000256" key="5">
    <source>
        <dbReference type="ARBA" id="ARBA00022630"/>
    </source>
</evidence>
<evidence type="ECO:0000313" key="12">
    <source>
        <dbReference type="Proteomes" id="UP000001542"/>
    </source>
</evidence>
<dbReference type="PANTHER" id="PTHR11780">
    <property type="entry name" value="NADH-UBIQUINONE OXIDOREDUCTASE FLAVOPROTEIN 1 NDUFV1"/>
    <property type="match status" value="1"/>
</dbReference>
<dbReference type="InParanoid" id="A2DV30"/>
<dbReference type="InterPro" id="IPR011538">
    <property type="entry name" value="Nuo51_FMN-bd"/>
</dbReference>
<evidence type="ECO:0000313" key="11">
    <source>
        <dbReference type="EMBL" id="EAY15757.1"/>
    </source>
</evidence>
<dbReference type="OMA" id="CINGNES"/>
<keyword evidence="12" id="KW-1185">Reference proteome</keyword>
<dbReference type="SMR" id="A2DV30"/>
<name>A2DV30_TRIV3</name>
<dbReference type="FunCoup" id="A2DV30">
    <property type="interactions" value="313"/>
</dbReference>
<dbReference type="InterPro" id="IPR054765">
    <property type="entry name" value="SLBB_dom"/>
</dbReference>
<gene>
    <name evidence="11" type="ORF">TVAG_188080</name>
</gene>
<dbReference type="Pfam" id="PF22461">
    <property type="entry name" value="SLBB_2"/>
    <property type="match status" value="1"/>
</dbReference>
<dbReference type="eggNOG" id="KOG2658">
    <property type="taxonomic scope" value="Eukaryota"/>
</dbReference>
<evidence type="ECO:0000259" key="10">
    <source>
        <dbReference type="SMART" id="SM00928"/>
    </source>
</evidence>
<organism evidence="11 12">
    <name type="scientific">Trichomonas vaginalis (strain ATCC PRA-98 / G3)</name>
    <dbReference type="NCBI Taxonomy" id="412133"/>
    <lineage>
        <taxon>Eukaryota</taxon>
        <taxon>Metamonada</taxon>
        <taxon>Parabasalia</taxon>
        <taxon>Trichomonadida</taxon>
        <taxon>Trichomonadidae</taxon>
        <taxon>Trichomonas</taxon>
    </lineage>
</organism>
<evidence type="ECO:0000256" key="7">
    <source>
        <dbReference type="ARBA" id="ARBA00022723"/>
    </source>
</evidence>
<protein>
    <submittedName>
        <fullName evidence="11">Respiratory-chain NADH dehydrogenase 51 Kd subunit family protein</fullName>
    </submittedName>
</protein>
<dbReference type="Gene3D" id="3.40.50.11540">
    <property type="entry name" value="NADH-ubiquinone oxidoreductase 51kDa subunit"/>
    <property type="match status" value="1"/>
</dbReference>
<keyword evidence="5" id="KW-0285">Flavoprotein</keyword>
<dbReference type="Gene3D" id="1.20.1440.230">
    <property type="entry name" value="NADH-ubiquinone oxidoreductase 51kDa subunit, iron-sulphur binding domain"/>
    <property type="match status" value="1"/>
</dbReference>
<proteinExistence type="inferred from homology"/>
<accession>A2DV30</accession>
<evidence type="ECO:0000256" key="1">
    <source>
        <dbReference type="ARBA" id="ARBA00001917"/>
    </source>
</evidence>
<evidence type="ECO:0000256" key="6">
    <source>
        <dbReference type="ARBA" id="ARBA00022643"/>
    </source>
</evidence>
<keyword evidence="9" id="KW-0411">Iron-sulfur</keyword>
<dbReference type="Pfam" id="PF01512">
    <property type="entry name" value="Complex1_51K"/>
    <property type="match status" value="1"/>
</dbReference>
<dbReference type="InterPro" id="IPR037225">
    <property type="entry name" value="Nuo51_FMN-bd_sf"/>
</dbReference>
<dbReference type="SUPFAM" id="SSF142019">
    <property type="entry name" value="Nqo1 FMN-binding domain-like"/>
    <property type="match status" value="1"/>
</dbReference>
<reference evidence="11" key="1">
    <citation type="submission" date="2006-10" db="EMBL/GenBank/DDBJ databases">
        <authorList>
            <person name="Amadeo P."/>
            <person name="Zhao Q."/>
            <person name="Wortman J."/>
            <person name="Fraser-Liggett C."/>
            <person name="Carlton J."/>
        </authorList>
    </citation>
    <scope>NUCLEOTIDE SEQUENCE</scope>
    <source>
        <strain evidence="11">G3</strain>
    </source>
</reference>
<dbReference type="SUPFAM" id="SSF140490">
    <property type="entry name" value="Nqo1C-terminal domain-like"/>
    <property type="match status" value="1"/>
</dbReference>
<comment type="similarity">
    <text evidence="3">Belongs to the complex I 51 kDa subunit family.</text>
</comment>
<keyword evidence="4" id="KW-0004">4Fe-4S</keyword>
<keyword evidence="7" id="KW-0479">Metal-binding</keyword>
<dbReference type="NCBIfam" id="NF010120">
    <property type="entry name" value="PRK13596.1"/>
    <property type="match status" value="1"/>
</dbReference>
<evidence type="ECO:0000256" key="9">
    <source>
        <dbReference type="ARBA" id="ARBA00023014"/>
    </source>
</evidence>
<feature type="domain" description="NADH-ubiquinone oxidoreductase 51kDa subunit iron-sulphur binding" evidence="10">
    <location>
        <begin position="338"/>
        <end position="383"/>
    </location>
</feature>
<dbReference type="GO" id="GO:0051539">
    <property type="term" value="F:4 iron, 4 sulfur cluster binding"/>
    <property type="evidence" value="ECO:0007669"/>
    <property type="project" value="UniProtKB-KW"/>
</dbReference>
<evidence type="ECO:0000256" key="4">
    <source>
        <dbReference type="ARBA" id="ARBA00022485"/>
    </source>
</evidence>
<comment type="cofactor">
    <cofactor evidence="1">
        <name>FMN</name>
        <dbReference type="ChEBI" id="CHEBI:58210"/>
    </cofactor>
</comment>
<dbReference type="STRING" id="5722.A2DV30"/>
<keyword evidence="8" id="KW-0408">Iron</keyword>
<comment type="cofactor">
    <cofactor evidence="2">
        <name>[4Fe-4S] cluster</name>
        <dbReference type="ChEBI" id="CHEBI:49883"/>
    </cofactor>
</comment>
<dbReference type="GO" id="GO:0005739">
    <property type="term" value="C:mitochondrion"/>
    <property type="evidence" value="ECO:0007669"/>
    <property type="project" value="GOC"/>
</dbReference>
<dbReference type="RefSeq" id="XP_001327980.1">
    <property type="nucleotide sequence ID" value="XM_001327945.1"/>
</dbReference>
<dbReference type="SUPFAM" id="SSF142984">
    <property type="entry name" value="Nqo1 middle domain-like"/>
    <property type="match status" value="1"/>
</dbReference>
<dbReference type="SMART" id="SM00928">
    <property type="entry name" value="NADH_4Fe-4S"/>
    <property type="match status" value="1"/>
</dbReference>